<dbReference type="PANTHER" id="PTHR46825:SF11">
    <property type="entry name" value="PENICILLIN-BINDING PROTEIN 4"/>
    <property type="match status" value="1"/>
</dbReference>
<comment type="subcellular location">
    <subcellularLocation>
        <location evidence="1">Membrane</location>
    </subcellularLocation>
</comment>
<dbReference type="Proteomes" id="UP000261905">
    <property type="component" value="Unassembled WGS sequence"/>
</dbReference>
<evidence type="ECO:0000256" key="2">
    <source>
        <dbReference type="ARBA" id="ARBA00023136"/>
    </source>
</evidence>
<feature type="domain" description="Beta-lactamase-related" evidence="5">
    <location>
        <begin position="42"/>
        <end position="356"/>
    </location>
</feature>
<dbReference type="Pfam" id="PF00144">
    <property type="entry name" value="Beta-lactamase"/>
    <property type="match status" value="1"/>
</dbReference>
<keyword evidence="7" id="KW-1185">Reference proteome</keyword>
<dbReference type="Gene3D" id="3.40.710.10">
    <property type="entry name" value="DD-peptidase/beta-lactamase superfamily"/>
    <property type="match status" value="1"/>
</dbReference>
<evidence type="ECO:0000256" key="1">
    <source>
        <dbReference type="ARBA" id="ARBA00004370"/>
    </source>
</evidence>
<dbReference type="PANTHER" id="PTHR46825">
    <property type="entry name" value="D-ALANYL-D-ALANINE-CARBOXYPEPTIDASE/ENDOPEPTIDASE AMPH"/>
    <property type="match status" value="1"/>
</dbReference>
<dbReference type="InterPro" id="IPR001466">
    <property type="entry name" value="Beta-lactam-related"/>
</dbReference>
<comment type="caution">
    <text evidence="6">The sequence shown here is derived from an EMBL/GenBank/DDBJ whole genome shotgun (WGS) entry which is preliminary data.</text>
</comment>
<dbReference type="AlphaFoldDB" id="A0A371PM83"/>
<dbReference type="RefSeq" id="WP_116044088.1">
    <property type="nucleotide sequence ID" value="NZ_QUBQ01000001.1"/>
</dbReference>
<feature type="transmembrane region" description="Helical" evidence="3">
    <location>
        <begin position="387"/>
        <end position="410"/>
    </location>
</feature>
<keyword evidence="3" id="KW-0812">Transmembrane</keyword>
<feature type="signal peptide" evidence="4">
    <location>
        <begin position="1"/>
        <end position="28"/>
    </location>
</feature>
<dbReference type="EMBL" id="QUBQ01000001">
    <property type="protein sequence ID" value="REK76877.1"/>
    <property type="molecule type" value="Genomic_DNA"/>
</dbReference>
<feature type="transmembrane region" description="Helical" evidence="3">
    <location>
        <begin position="431"/>
        <end position="452"/>
    </location>
</feature>
<dbReference type="SUPFAM" id="SSF56601">
    <property type="entry name" value="beta-lactamase/transpeptidase-like"/>
    <property type="match status" value="1"/>
</dbReference>
<evidence type="ECO:0000313" key="6">
    <source>
        <dbReference type="EMBL" id="REK76877.1"/>
    </source>
</evidence>
<reference evidence="6 7" key="1">
    <citation type="submission" date="2018-08" db="EMBL/GenBank/DDBJ databases">
        <title>Paenibacillus sp. M4BSY-1, whole genome shotgun sequence.</title>
        <authorList>
            <person name="Tuo L."/>
        </authorList>
    </citation>
    <scope>NUCLEOTIDE SEQUENCE [LARGE SCALE GENOMIC DNA]</scope>
    <source>
        <strain evidence="6 7">M4BSY-1</strain>
    </source>
</reference>
<organism evidence="6 7">
    <name type="scientific">Paenibacillus paeoniae</name>
    <dbReference type="NCBI Taxonomy" id="2292705"/>
    <lineage>
        <taxon>Bacteria</taxon>
        <taxon>Bacillati</taxon>
        <taxon>Bacillota</taxon>
        <taxon>Bacilli</taxon>
        <taxon>Bacillales</taxon>
        <taxon>Paenibacillaceae</taxon>
        <taxon>Paenibacillus</taxon>
    </lineage>
</organism>
<keyword evidence="4" id="KW-0732">Signal</keyword>
<keyword evidence="3" id="KW-1133">Transmembrane helix</keyword>
<evidence type="ECO:0000259" key="5">
    <source>
        <dbReference type="Pfam" id="PF00144"/>
    </source>
</evidence>
<evidence type="ECO:0000256" key="4">
    <source>
        <dbReference type="SAM" id="SignalP"/>
    </source>
</evidence>
<dbReference type="InterPro" id="IPR050491">
    <property type="entry name" value="AmpC-like"/>
</dbReference>
<protein>
    <submittedName>
        <fullName evidence="6">Class A beta-lactamase-related serine hydrolase</fullName>
    </submittedName>
</protein>
<keyword evidence="6" id="KW-0378">Hydrolase</keyword>
<sequence length="504" mass="56158">MKSSVFMRFMLIAVFLVVSAVAPDIASADTSARIQQIELFIEEQRELSSTPGISLVIVEKGETVFQRGFGYADLSSKEKVTSETLFEMGSTSKAFTGLAILQLEKEGLLQRSDDVEKYIPWLKLLHQGEPQSITIEQLLHHTSGIPSNSITRIPESNADDALELTVRTLLEEPLNRKPGRSFEYATINYDVLGLVIEIVTKTPYDVYMKEQVFEPLGMTSTFAGRHQVQSSNMASGYKIGFKQAQPYKAPIYRGNIPAGYIISNSNDIAKWMNVQLGYDPNNAVDQEIIRASHIPDLTIASFDQDTYYASGWEIMGKSNQSYILHAGQNPNFTSYFIMNPDEQVGIAVLSNMNTSHTTAIGQGVMLLWEGKKITNTYTDPYQRLDQILTIVCMIGAGLGTIFFVSTLLLVKKLVSRQRIRAPLQGKRLFLLLLHTLIVAGVWTVTIMLPTILLGGSTWSFTFVWAPTSIKVMLYGVIAISFIYYILGLLLCLTRKSDTGSKPRL</sequence>
<evidence type="ECO:0000313" key="7">
    <source>
        <dbReference type="Proteomes" id="UP000261905"/>
    </source>
</evidence>
<feature type="chain" id="PRO_5016706095" evidence="4">
    <location>
        <begin position="29"/>
        <end position="504"/>
    </location>
</feature>
<dbReference type="GO" id="GO:0016020">
    <property type="term" value="C:membrane"/>
    <property type="evidence" value="ECO:0007669"/>
    <property type="project" value="UniProtKB-SubCell"/>
</dbReference>
<name>A0A371PM83_9BACL</name>
<gene>
    <name evidence="6" type="ORF">DX130_07590</name>
</gene>
<feature type="transmembrane region" description="Helical" evidence="3">
    <location>
        <begin position="472"/>
        <end position="493"/>
    </location>
</feature>
<accession>A0A371PM83</accession>
<dbReference type="GO" id="GO:0016787">
    <property type="term" value="F:hydrolase activity"/>
    <property type="evidence" value="ECO:0007669"/>
    <property type="project" value="UniProtKB-KW"/>
</dbReference>
<dbReference type="OrthoDB" id="846150at2"/>
<evidence type="ECO:0000256" key="3">
    <source>
        <dbReference type="SAM" id="Phobius"/>
    </source>
</evidence>
<proteinExistence type="predicted"/>
<dbReference type="InterPro" id="IPR012338">
    <property type="entry name" value="Beta-lactam/transpept-like"/>
</dbReference>
<keyword evidence="2 3" id="KW-0472">Membrane</keyword>